<dbReference type="GO" id="GO:0016747">
    <property type="term" value="F:acyltransferase activity, transferring groups other than amino-acyl groups"/>
    <property type="evidence" value="ECO:0007669"/>
    <property type="project" value="InterPro"/>
</dbReference>
<proteinExistence type="predicted"/>
<evidence type="ECO:0000256" key="2">
    <source>
        <dbReference type="ARBA" id="ARBA00023315"/>
    </source>
</evidence>
<feature type="domain" description="N-acetyltransferase" evidence="3">
    <location>
        <begin position="2"/>
        <end position="151"/>
    </location>
</feature>
<evidence type="ECO:0000259" key="3">
    <source>
        <dbReference type="PROSITE" id="PS51186"/>
    </source>
</evidence>
<evidence type="ECO:0000313" key="4">
    <source>
        <dbReference type="EMBL" id="CCC15850.1"/>
    </source>
</evidence>
<dbReference type="PROSITE" id="PS51186">
    <property type="entry name" value="GNAT"/>
    <property type="match status" value="1"/>
</dbReference>
<dbReference type="PANTHER" id="PTHR43800">
    <property type="entry name" value="PEPTIDYL-LYSINE N-ACETYLTRANSFERASE YJAB"/>
    <property type="match status" value="1"/>
</dbReference>
<dbReference type="SUPFAM" id="SSF55729">
    <property type="entry name" value="Acyl-CoA N-acyltransferases (Nat)"/>
    <property type="match status" value="1"/>
</dbReference>
<dbReference type="Gene3D" id="3.40.630.30">
    <property type="match status" value="1"/>
</dbReference>
<keyword evidence="2" id="KW-0012">Acyltransferase</keyword>
<evidence type="ECO:0000256" key="1">
    <source>
        <dbReference type="ARBA" id="ARBA00022679"/>
    </source>
</evidence>
<organism evidence="4">
    <name type="scientific">Lactiplantibacillus pentosus IG1</name>
    <dbReference type="NCBI Taxonomy" id="1042160"/>
    <lineage>
        <taxon>Bacteria</taxon>
        <taxon>Bacillati</taxon>
        <taxon>Bacillota</taxon>
        <taxon>Bacilli</taxon>
        <taxon>Lactobacillales</taxon>
        <taxon>Lactobacillaceae</taxon>
        <taxon>Lactiplantibacillus</taxon>
    </lineage>
</organism>
<dbReference type="InterPro" id="IPR016181">
    <property type="entry name" value="Acyl_CoA_acyltransferase"/>
</dbReference>
<dbReference type="PANTHER" id="PTHR43800:SF1">
    <property type="entry name" value="PEPTIDYL-LYSINE N-ACETYLTRANSFERASE YJAB"/>
    <property type="match status" value="1"/>
</dbReference>
<dbReference type="CDD" id="cd04301">
    <property type="entry name" value="NAT_SF"/>
    <property type="match status" value="1"/>
</dbReference>
<dbReference type="EMBL" id="FR874854">
    <property type="protein sequence ID" value="CCC15850.1"/>
    <property type="molecule type" value="Genomic_DNA"/>
</dbReference>
<dbReference type="AlphaFoldDB" id="G0M0S8"/>
<dbReference type="InterPro" id="IPR000182">
    <property type="entry name" value="GNAT_dom"/>
</dbReference>
<reference evidence="4" key="1">
    <citation type="journal article" date="2011" name="J. Bacteriol.">
        <title>Genome Sequence of Lactobacillus pentosus IG1, a Strain Isolated from Spanish-Style Green Olive Fermentations.</title>
        <authorList>
            <person name="Maldonado-Barragan A."/>
            <person name="Caballero-Guerrero B."/>
            <person name="Lucena-Padros H."/>
            <person name="Ruiz-Barba J.L."/>
        </authorList>
    </citation>
    <scope>NUCLEOTIDE SEQUENCE</scope>
    <source>
        <strain evidence="4">IG1</strain>
    </source>
</reference>
<dbReference type="Pfam" id="PF00583">
    <property type="entry name" value="Acetyltransf_1"/>
    <property type="match status" value="1"/>
</dbReference>
<sequence length="151" mass="16982">MIKYSKYTGNKRDQYMRLFLIGDEDESKVREYINQGCLFLAEQSNTAVAVAIVVPTSDGNVGELKNIAVDAKAQGQGIGSKMIAYVFEQARDRYKTILVGTGDADVQNILFYLKNGFRFSGIKKDFFDEYKEQIISNGVVLKDMVLLTKKV</sequence>
<gene>
    <name evidence="4" type="ORF">LPENT_00546</name>
</gene>
<name>G0M0S8_LACPE</name>
<keyword evidence="1 4" id="KW-0808">Transferase</keyword>
<protein>
    <submittedName>
        <fullName evidence="4">Acetyltransferase, GNAT family</fullName>
    </submittedName>
</protein>
<accession>G0M0S8</accession>